<protein>
    <submittedName>
        <fullName evidence="1">Glycosyltransferase family 4 protein</fullName>
    </submittedName>
</protein>
<proteinExistence type="predicted"/>
<dbReference type="PANTHER" id="PTHR12526">
    <property type="entry name" value="GLYCOSYLTRANSFERASE"/>
    <property type="match status" value="1"/>
</dbReference>
<sequence>MKKISLIYLGIKGVGTILAFEMFRALSEYNSCSLVIISQWIDNLEEWDYFAKNRNVKLLKLDTYTSKNDYLKKTFNIGVFFKIRNELKTISPDCIYSPMSDLWQNLIFSLFIPKGIIRVRTIHDLVRHKGEDSLLLRVNHKFSFFFCEKIVVLSRKFVSDLNKKGIDSNNIIVIPHPNLNYYVSNSFQCHNTFHNRIMFFGRIVKYKGLDILLSALKIVVKTIPSLKIVIAGAGDTSPYTSLFNELRDNLELKLYEIPNDEIASLFGHVDYLVLPYIEASQSGVIPLAYSFGKPVIASDVGAISEQVTLDTGILVEPGNVEHLASAIIALTMDRQRILSMSVCAKKFSQKEMKWEAAALKLLKSI</sequence>
<dbReference type="Proteomes" id="UP000644010">
    <property type="component" value="Unassembled WGS sequence"/>
</dbReference>
<dbReference type="CDD" id="cd03801">
    <property type="entry name" value="GT4_PimA-like"/>
    <property type="match status" value="1"/>
</dbReference>
<reference evidence="1 2" key="1">
    <citation type="submission" date="2020-08" db="EMBL/GenBank/DDBJ databases">
        <title>Genome public.</title>
        <authorList>
            <person name="Liu C."/>
            <person name="Sun Q."/>
        </authorList>
    </citation>
    <scope>NUCLEOTIDE SEQUENCE [LARGE SCALE GENOMIC DNA]</scope>
    <source>
        <strain evidence="1 2">BX2</strain>
    </source>
</reference>
<evidence type="ECO:0000313" key="2">
    <source>
        <dbReference type="Proteomes" id="UP000644010"/>
    </source>
</evidence>
<comment type="caution">
    <text evidence="1">The sequence shown here is derived from an EMBL/GenBank/DDBJ whole genome shotgun (WGS) entry which is preliminary data.</text>
</comment>
<gene>
    <name evidence="1" type="ORF">H8S77_27210</name>
</gene>
<dbReference type="RefSeq" id="WP_186961991.1">
    <property type="nucleotide sequence ID" value="NZ_JACOOI010000064.1"/>
</dbReference>
<organism evidence="1 2">
    <name type="scientific">Parabacteroides segnis</name>
    <dbReference type="NCBI Taxonomy" id="2763058"/>
    <lineage>
        <taxon>Bacteria</taxon>
        <taxon>Pseudomonadati</taxon>
        <taxon>Bacteroidota</taxon>
        <taxon>Bacteroidia</taxon>
        <taxon>Bacteroidales</taxon>
        <taxon>Tannerellaceae</taxon>
        <taxon>Parabacteroides</taxon>
    </lineage>
</organism>
<dbReference type="EMBL" id="JACOOI010000064">
    <property type="protein sequence ID" value="MBC5646554.1"/>
    <property type="molecule type" value="Genomic_DNA"/>
</dbReference>
<keyword evidence="2" id="KW-1185">Reference proteome</keyword>
<dbReference type="Pfam" id="PF13692">
    <property type="entry name" value="Glyco_trans_1_4"/>
    <property type="match status" value="1"/>
</dbReference>
<name>A0ABR7EBW5_9BACT</name>
<dbReference type="PANTHER" id="PTHR12526:SF572">
    <property type="entry name" value="BLL5144 PROTEIN"/>
    <property type="match status" value="1"/>
</dbReference>
<accession>A0ABR7EBW5</accession>
<evidence type="ECO:0000313" key="1">
    <source>
        <dbReference type="EMBL" id="MBC5646554.1"/>
    </source>
</evidence>
<dbReference type="SUPFAM" id="SSF53756">
    <property type="entry name" value="UDP-Glycosyltransferase/glycogen phosphorylase"/>
    <property type="match status" value="1"/>
</dbReference>
<dbReference type="Gene3D" id="3.40.50.2000">
    <property type="entry name" value="Glycogen Phosphorylase B"/>
    <property type="match status" value="2"/>
</dbReference>